<dbReference type="EMBL" id="JBHTJH010000017">
    <property type="protein sequence ID" value="MFD0863293.1"/>
    <property type="molecule type" value="Genomic_DNA"/>
</dbReference>
<dbReference type="RefSeq" id="WP_386409199.1">
    <property type="nucleotide sequence ID" value="NZ_JBHTJH010000017.1"/>
</dbReference>
<sequence length="297" mass="34637">MRVVMIFTFLLNFCLTFAQETSEDKEKEALAASIEANNYVYEGNTELLSDDFVEAEVAYRKAIAKDDANVTAKYNLANAYYKEEKLAEAHRRYVQAAKTATNKQEKHSAFHNMGNIFMKTKEYEKAVEAYKNALRNDPNDDETRYNYALAKELLKKQQQQNQNQDQKKDQENKQDQNKDNKDKDKDNKEKEGDKEEDENKDDQKENDQEGDKEDDKEGDKKEDKNKNDQGDEEEKKDKEDENKGGEQPKDQQQQPQRLSPQQLKNLLEAMNNEEKKVQDKINAKKAKGVKVKAEKDW</sequence>
<evidence type="ECO:0000256" key="2">
    <source>
        <dbReference type="SAM" id="MobiDB-lite"/>
    </source>
</evidence>
<gene>
    <name evidence="4" type="ORF">ACFQ1M_13855</name>
</gene>
<keyword evidence="5" id="KW-1185">Reference proteome</keyword>
<protein>
    <submittedName>
        <fullName evidence="4">Tetratricopeptide repeat protein</fullName>
    </submittedName>
</protein>
<evidence type="ECO:0000313" key="5">
    <source>
        <dbReference type="Proteomes" id="UP001596978"/>
    </source>
</evidence>
<dbReference type="SMART" id="SM00028">
    <property type="entry name" value="TPR"/>
    <property type="match status" value="3"/>
</dbReference>
<evidence type="ECO:0000256" key="3">
    <source>
        <dbReference type="SAM" id="SignalP"/>
    </source>
</evidence>
<feature type="signal peptide" evidence="3">
    <location>
        <begin position="1"/>
        <end position="18"/>
    </location>
</feature>
<name>A0ABW3CZN3_9FLAO</name>
<keyword evidence="1" id="KW-0802">TPR repeat</keyword>
<feature type="compositionally biased region" description="Basic and acidic residues" evidence="2">
    <location>
        <begin position="201"/>
        <end position="249"/>
    </location>
</feature>
<feature type="region of interest" description="Disordered" evidence="2">
    <location>
        <begin position="155"/>
        <end position="297"/>
    </location>
</feature>
<dbReference type="SUPFAM" id="SSF48452">
    <property type="entry name" value="TPR-like"/>
    <property type="match status" value="1"/>
</dbReference>
<dbReference type="Gene3D" id="1.25.40.10">
    <property type="entry name" value="Tetratricopeptide repeat domain"/>
    <property type="match status" value="1"/>
</dbReference>
<reference evidence="5" key="1">
    <citation type="journal article" date="2019" name="Int. J. Syst. Evol. Microbiol.">
        <title>The Global Catalogue of Microorganisms (GCM) 10K type strain sequencing project: providing services to taxonomists for standard genome sequencing and annotation.</title>
        <authorList>
            <consortium name="The Broad Institute Genomics Platform"/>
            <consortium name="The Broad Institute Genome Sequencing Center for Infectious Disease"/>
            <person name="Wu L."/>
            <person name="Ma J."/>
        </authorList>
    </citation>
    <scope>NUCLEOTIDE SEQUENCE [LARGE SCALE GENOMIC DNA]</scope>
    <source>
        <strain evidence="5">CCUG 62952</strain>
    </source>
</reference>
<dbReference type="InterPro" id="IPR019734">
    <property type="entry name" value="TPR_rpt"/>
</dbReference>
<evidence type="ECO:0000313" key="4">
    <source>
        <dbReference type="EMBL" id="MFD0863293.1"/>
    </source>
</evidence>
<feature type="compositionally biased region" description="Low complexity" evidence="2">
    <location>
        <begin position="250"/>
        <end position="262"/>
    </location>
</feature>
<organism evidence="4 5">
    <name type="scientific">Sungkyunkwania multivorans</name>
    <dbReference type="NCBI Taxonomy" id="1173618"/>
    <lineage>
        <taxon>Bacteria</taxon>
        <taxon>Pseudomonadati</taxon>
        <taxon>Bacteroidota</taxon>
        <taxon>Flavobacteriia</taxon>
        <taxon>Flavobacteriales</taxon>
        <taxon>Flavobacteriaceae</taxon>
        <taxon>Sungkyunkwania</taxon>
    </lineage>
</organism>
<dbReference type="PROSITE" id="PS50005">
    <property type="entry name" value="TPR"/>
    <property type="match status" value="1"/>
</dbReference>
<accession>A0ABW3CZN3</accession>
<feature type="compositionally biased region" description="Basic and acidic residues" evidence="2">
    <location>
        <begin position="165"/>
        <end position="193"/>
    </location>
</feature>
<feature type="compositionally biased region" description="Basic and acidic residues" evidence="2">
    <location>
        <begin position="272"/>
        <end position="282"/>
    </location>
</feature>
<dbReference type="Proteomes" id="UP001596978">
    <property type="component" value="Unassembled WGS sequence"/>
</dbReference>
<dbReference type="InterPro" id="IPR011990">
    <property type="entry name" value="TPR-like_helical_dom_sf"/>
</dbReference>
<dbReference type="Pfam" id="PF13432">
    <property type="entry name" value="TPR_16"/>
    <property type="match status" value="1"/>
</dbReference>
<feature type="repeat" description="TPR" evidence="1">
    <location>
        <begin position="107"/>
        <end position="140"/>
    </location>
</feature>
<evidence type="ECO:0000256" key="1">
    <source>
        <dbReference type="PROSITE-ProRule" id="PRU00339"/>
    </source>
</evidence>
<comment type="caution">
    <text evidence="4">The sequence shown here is derived from an EMBL/GenBank/DDBJ whole genome shotgun (WGS) entry which is preliminary data.</text>
</comment>
<dbReference type="PROSITE" id="PS50293">
    <property type="entry name" value="TPR_REGION"/>
    <property type="match status" value="1"/>
</dbReference>
<proteinExistence type="predicted"/>
<feature type="chain" id="PRO_5045889922" evidence="3">
    <location>
        <begin position="19"/>
        <end position="297"/>
    </location>
</feature>
<keyword evidence="3" id="KW-0732">Signal</keyword>
<dbReference type="Pfam" id="PF00515">
    <property type="entry name" value="TPR_1"/>
    <property type="match status" value="1"/>
</dbReference>